<sequence length="55" mass="6355">MARNPWESWLFLVLVLNGFLVILITALFLLLTRVEEGFIHKYLALVEDLDPVPTN</sequence>
<feature type="transmembrane region" description="Helical" evidence="1">
    <location>
        <begin position="6"/>
        <end position="31"/>
    </location>
</feature>
<proteinExistence type="predicted"/>
<organism evidence="2 3">
    <name type="scientific">Venturia inaequalis</name>
    <name type="common">Apple scab fungus</name>
    <dbReference type="NCBI Taxonomy" id="5025"/>
    <lineage>
        <taxon>Eukaryota</taxon>
        <taxon>Fungi</taxon>
        <taxon>Dikarya</taxon>
        <taxon>Ascomycota</taxon>
        <taxon>Pezizomycotina</taxon>
        <taxon>Dothideomycetes</taxon>
        <taxon>Pleosporomycetidae</taxon>
        <taxon>Venturiales</taxon>
        <taxon>Venturiaceae</taxon>
        <taxon>Venturia</taxon>
    </lineage>
</organism>
<reference evidence="2 3" key="1">
    <citation type="submission" date="2018-12" db="EMBL/GenBank/DDBJ databases">
        <title>Venturia inaequalis Genome Resource.</title>
        <authorList>
            <person name="Lichtner F.J."/>
        </authorList>
    </citation>
    <scope>NUCLEOTIDE SEQUENCE [LARGE SCALE GENOMIC DNA]</scope>
    <source>
        <strain evidence="2 3">120213</strain>
    </source>
</reference>
<evidence type="ECO:0000313" key="3">
    <source>
        <dbReference type="Proteomes" id="UP000447873"/>
    </source>
</evidence>
<accession>A0A8H3UP26</accession>
<evidence type="ECO:0000313" key="2">
    <source>
        <dbReference type="EMBL" id="KAE9974447.1"/>
    </source>
</evidence>
<keyword evidence="1" id="KW-0472">Membrane</keyword>
<dbReference type="EMBL" id="WNWS01000219">
    <property type="protein sequence ID" value="KAE9974447.1"/>
    <property type="molecule type" value="Genomic_DNA"/>
</dbReference>
<dbReference type="AlphaFoldDB" id="A0A8H3UP26"/>
<protein>
    <submittedName>
        <fullName evidence="2">Uncharacterized protein</fullName>
    </submittedName>
</protein>
<dbReference type="Proteomes" id="UP000447873">
    <property type="component" value="Unassembled WGS sequence"/>
</dbReference>
<gene>
    <name evidence="2" type="ORF">EG328_003833</name>
</gene>
<name>A0A8H3UP26_VENIN</name>
<keyword evidence="1" id="KW-0812">Transmembrane</keyword>
<comment type="caution">
    <text evidence="2">The sequence shown here is derived from an EMBL/GenBank/DDBJ whole genome shotgun (WGS) entry which is preliminary data.</text>
</comment>
<evidence type="ECO:0000256" key="1">
    <source>
        <dbReference type="SAM" id="Phobius"/>
    </source>
</evidence>
<keyword evidence="1" id="KW-1133">Transmembrane helix</keyword>